<feature type="domain" description="Type II methyltransferase M.TaqI-like" evidence="6">
    <location>
        <begin position="666"/>
        <end position="948"/>
    </location>
</feature>
<dbReference type="PROSITE" id="PS00092">
    <property type="entry name" value="N6_MTASE"/>
    <property type="match status" value="1"/>
</dbReference>
<evidence type="ECO:0000256" key="3">
    <source>
        <dbReference type="ARBA" id="ARBA00022679"/>
    </source>
</evidence>
<evidence type="ECO:0000256" key="1">
    <source>
        <dbReference type="ARBA" id="ARBA00011900"/>
    </source>
</evidence>
<dbReference type="GO" id="GO:0003676">
    <property type="term" value="F:nucleic acid binding"/>
    <property type="evidence" value="ECO:0007669"/>
    <property type="project" value="InterPro"/>
</dbReference>
<keyword evidence="2" id="KW-0489">Methyltransferase</keyword>
<dbReference type="RefSeq" id="WP_091039462.1">
    <property type="nucleotide sequence ID" value="NZ_FNAD01000015.1"/>
</dbReference>
<dbReference type="EC" id="2.1.1.72" evidence="1"/>
<evidence type="ECO:0000256" key="5">
    <source>
        <dbReference type="ARBA" id="ARBA00047942"/>
    </source>
</evidence>
<dbReference type="PANTHER" id="PTHR33841:SF1">
    <property type="entry name" value="DNA METHYLTRANSFERASE A"/>
    <property type="match status" value="1"/>
</dbReference>
<dbReference type="Proteomes" id="UP000198949">
    <property type="component" value="Unassembled WGS sequence"/>
</dbReference>
<dbReference type="STRING" id="58114.SAMN05216270_11541"/>
<dbReference type="GO" id="GO:0006304">
    <property type="term" value="P:DNA modification"/>
    <property type="evidence" value="ECO:0007669"/>
    <property type="project" value="InterPro"/>
</dbReference>
<dbReference type="Gene3D" id="3.40.50.150">
    <property type="entry name" value="Vaccinia Virus protein VP39"/>
    <property type="match status" value="2"/>
</dbReference>
<dbReference type="GO" id="GO:0032259">
    <property type="term" value="P:methylation"/>
    <property type="evidence" value="ECO:0007669"/>
    <property type="project" value="UniProtKB-KW"/>
</dbReference>
<evidence type="ECO:0000256" key="2">
    <source>
        <dbReference type="ARBA" id="ARBA00022603"/>
    </source>
</evidence>
<evidence type="ECO:0000259" key="6">
    <source>
        <dbReference type="Pfam" id="PF07669"/>
    </source>
</evidence>
<name>A0A1G7AZZ5_9ACTN</name>
<keyword evidence="4" id="KW-0949">S-adenosyl-L-methionine</keyword>
<dbReference type="InterPro" id="IPR029063">
    <property type="entry name" value="SAM-dependent_MTases_sf"/>
</dbReference>
<dbReference type="SUPFAM" id="SSF53335">
    <property type="entry name" value="S-adenosyl-L-methionine-dependent methyltransferases"/>
    <property type="match status" value="1"/>
</dbReference>
<dbReference type="InterPro" id="IPR011639">
    <property type="entry name" value="MethylTrfase_TaqI-like_dom"/>
</dbReference>
<gene>
    <name evidence="7" type="ORF">SAMN05216270_11541</name>
</gene>
<reference evidence="8" key="1">
    <citation type="submission" date="2016-10" db="EMBL/GenBank/DDBJ databases">
        <authorList>
            <person name="Varghese N."/>
            <person name="Submissions S."/>
        </authorList>
    </citation>
    <scope>NUCLEOTIDE SEQUENCE [LARGE SCALE GENOMIC DNA]</scope>
    <source>
        <strain evidence="8">CGMCC 4.3516</strain>
    </source>
</reference>
<sequence>MKQRRPVKPEELHRLWLDLVEAEGPFLSLPVLKRVWPAGIPALAAGPRASLRAALPAFETTWDRLDREKDEASLDHYREARDTWIETVIRDLFGWGASYAAADLAALAEIEVKSPNRSVIVTPSGGLVRGGQIGALTLVCDPVESLRDAYTDGWNASPIDRMSELLRTSDVPIGVVTDGRWWAVVSAQPNLRTASGITDAHLWIEEPQAIAAFAKLLSRQHLIGGKAADRLSELFIESVADAADITEALGVHVRQAVELLVQSFSESALRAASNGEPDPLPAERGDVYQAAVTVMMRVVFLLFAEERGLLPHNELFASGYGLADRFDLLDQRARDEGHGALGGTYITWHRLLATSRALYEGAVFENLRLPAYGGSLFDPKRTEFLTKAGRNGLAVTVSDRVMLEVLQAVQKPEVKGEAMRISFREIDVEQIGYIYEGLLGYTAANVEEVTVGLIGKAGAEPEIPLSVLEALGAKHPGEAQLAAAIIKWTRSNQKASELPSANALSKALKTGAEDVETAIRAVTMNPQFQERLRPFIGVIRRDLRGWPLVVMPGGVIVVETPSRANAGAHYTPKDLAEEVVRYALEPLVYRPGPHQTDDQSQWVLLDSDEILELKIVDIACGSGAFLVAAARYLAARLIEAWQKEEPTPRVGHELEIRAIRKIVSRCLYGADINPLAVEMCKLSLWLVSLDPDLPFAFVDDKIFCGNSLLGIVDPKQIEMINLEPESAELDSMFDIAINNPGRFVDRVNVKDVLIKVTTLRRNLATEVDDSDPQRSAAAKRRQVVRQRELTEKLSDIADGVIAAGLQLGGKPGKKLKNAYERLRIAVGQAYPKKGEADRTLLDEILEAGLTPTVETDYNRWKPLHWVLAAPDVMVDHGGFDAVVGNPPYIGGQKVTGAIGTTTRDWYVNILAGGQKGSADLVAYFFLRAKELLTETGNFGLIATNTIAQGDTREIGLDRLEASGFTITRSIQSRSWPVKTANLEFAAVWGSFGSVSEGVKRIADGDPTDWITPMLDPARGPEKHPNGLRRNLNAAFVGCYVLGMGFVIEPEEAADWIEADPANKEVLFRYLNGEDLNQRPDSSAPRWVIDFSLKTEKEAGRYVLPFKRTRELVRPERLGKPKAVRESPWWKFLRPRPALRKAIAGLDEALTIANVSKTVMPLRVPTDQVFSHMLVVFASNSYSTQAVLSSSLHQLWVIKYASSMRNDVRYTPSDVFLNFPFPNETNKLHLVGRTLDTERREIMLRRSFGLTKLYNLFNDPEVSHSVDSDVARLREIHVELDRAVLAAYDWADINPDHGFHEYRRMTRFTLSREARVEVFDRLLKENHRRVALQGEAPTVEAEEDEE</sequence>
<evidence type="ECO:0000313" key="8">
    <source>
        <dbReference type="Proteomes" id="UP000198949"/>
    </source>
</evidence>
<dbReference type="GO" id="GO:0009007">
    <property type="term" value="F:site-specific DNA-methyltransferase (adenine-specific) activity"/>
    <property type="evidence" value="ECO:0007669"/>
    <property type="project" value="UniProtKB-EC"/>
</dbReference>
<comment type="catalytic activity">
    <reaction evidence="5">
        <text>a 2'-deoxyadenosine in DNA + S-adenosyl-L-methionine = an N(6)-methyl-2'-deoxyadenosine in DNA + S-adenosyl-L-homocysteine + H(+)</text>
        <dbReference type="Rhea" id="RHEA:15197"/>
        <dbReference type="Rhea" id="RHEA-COMP:12418"/>
        <dbReference type="Rhea" id="RHEA-COMP:12419"/>
        <dbReference type="ChEBI" id="CHEBI:15378"/>
        <dbReference type="ChEBI" id="CHEBI:57856"/>
        <dbReference type="ChEBI" id="CHEBI:59789"/>
        <dbReference type="ChEBI" id="CHEBI:90615"/>
        <dbReference type="ChEBI" id="CHEBI:90616"/>
        <dbReference type="EC" id="2.1.1.72"/>
    </reaction>
</comment>
<dbReference type="PRINTS" id="PR00507">
    <property type="entry name" value="N12N6MTFRASE"/>
</dbReference>
<evidence type="ECO:0000313" key="7">
    <source>
        <dbReference type="EMBL" id="SDE20272.1"/>
    </source>
</evidence>
<keyword evidence="8" id="KW-1185">Reference proteome</keyword>
<dbReference type="Pfam" id="PF07669">
    <property type="entry name" value="Eco57I"/>
    <property type="match status" value="1"/>
</dbReference>
<organism evidence="7 8">
    <name type="scientific">Glycomyces harbinensis</name>
    <dbReference type="NCBI Taxonomy" id="58114"/>
    <lineage>
        <taxon>Bacteria</taxon>
        <taxon>Bacillati</taxon>
        <taxon>Actinomycetota</taxon>
        <taxon>Actinomycetes</taxon>
        <taxon>Glycomycetales</taxon>
        <taxon>Glycomycetaceae</taxon>
        <taxon>Glycomyces</taxon>
    </lineage>
</organism>
<accession>A0A1G7AZZ5</accession>
<proteinExistence type="predicted"/>
<keyword evidence="3" id="KW-0808">Transferase</keyword>
<dbReference type="EMBL" id="FNAD01000015">
    <property type="protein sequence ID" value="SDE20272.1"/>
    <property type="molecule type" value="Genomic_DNA"/>
</dbReference>
<evidence type="ECO:0000256" key="4">
    <source>
        <dbReference type="ARBA" id="ARBA00022691"/>
    </source>
</evidence>
<dbReference type="InterPro" id="IPR002052">
    <property type="entry name" value="DNA_methylase_N6_adenine_CS"/>
</dbReference>
<dbReference type="OrthoDB" id="4280289at2"/>
<dbReference type="InterPro" id="IPR050953">
    <property type="entry name" value="N4_N6_ade-DNA_methylase"/>
</dbReference>
<dbReference type="PANTHER" id="PTHR33841">
    <property type="entry name" value="DNA METHYLTRANSFERASE YEEA-RELATED"/>
    <property type="match status" value="1"/>
</dbReference>
<protein>
    <recommendedName>
        <fullName evidence="1">site-specific DNA-methyltransferase (adenine-specific)</fullName>
        <ecNumber evidence="1">2.1.1.72</ecNumber>
    </recommendedName>
</protein>